<name>D4YMP9_9MICO</name>
<dbReference type="InterPro" id="IPR003675">
    <property type="entry name" value="Rce1/LyrA-like_dom"/>
</dbReference>
<feature type="domain" description="CAAX prenyl protease 2/Lysostaphin resistance protein A-like" evidence="2">
    <location>
        <begin position="149"/>
        <end position="245"/>
    </location>
</feature>
<feature type="transmembrane region" description="Helical" evidence="1">
    <location>
        <begin position="208"/>
        <end position="225"/>
    </location>
</feature>
<dbReference type="eggNOG" id="COG1266">
    <property type="taxonomic scope" value="Bacteria"/>
</dbReference>
<protein>
    <submittedName>
        <fullName evidence="3">CAAX amino terminal protease family protein</fullName>
    </submittedName>
</protein>
<dbReference type="GO" id="GO:0080120">
    <property type="term" value="P:CAAX-box protein maturation"/>
    <property type="evidence" value="ECO:0007669"/>
    <property type="project" value="UniProtKB-ARBA"/>
</dbReference>
<evidence type="ECO:0000259" key="2">
    <source>
        <dbReference type="Pfam" id="PF02517"/>
    </source>
</evidence>
<feature type="transmembrane region" description="Helical" evidence="1">
    <location>
        <begin position="183"/>
        <end position="202"/>
    </location>
</feature>
<keyword evidence="1" id="KW-0472">Membrane</keyword>
<keyword evidence="3" id="KW-0378">Hydrolase</keyword>
<dbReference type="RefSeq" id="WP_005883985.1">
    <property type="nucleotide sequence ID" value="NZ_ADNU01000037.1"/>
</dbReference>
<keyword evidence="3" id="KW-0645">Protease</keyword>
<accession>D4YMP9</accession>
<dbReference type="EMBL" id="ADNU01000037">
    <property type="protein sequence ID" value="EFG47464.1"/>
    <property type="molecule type" value="Genomic_DNA"/>
</dbReference>
<gene>
    <name evidence="3" type="ORF">HMPREF0183_1256</name>
</gene>
<comment type="caution">
    <text evidence="3">The sequence shown here is derived from an EMBL/GenBank/DDBJ whole genome shotgun (WGS) entry which is preliminary data.</text>
</comment>
<dbReference type="Proteomes" id="UP000005714">
    <property type="component" value="Unassembled WGS sequence"/>
</dbReference>
<evidence type="ECO:0000313" key="4">
    <source>
        <dbReference type="Proteomes" id="UP000005714"/>
    </source>
</evidence>
<feature type="transmembrane region" description="Helical" evidence="1">
    <location>
        <begin position="59"/>
        <end position="79"/>
    </location>
</feature>
<dbReference type="Pfam" id="PF02517">
    <property type="entry name" value="Rce1-like"/>
    <property type="match status" value="1"/>
</dbReference>
<feature type="transmembrane region" description="Helical" evidence="1">
    <location>
        <begin position="237"/>
        <end position="257"/>
    </location>
</feature>
<dbReference type="STRING" id="585530.HMPREF0183_1256"/>
<proteinExistence type="predicted"/>
<evidence type="ECO:0000256" key="1">
    <source>
        <dbReference type="SAM" id="Phobius"/>
    </source>
</evidence>
<keyword evidence="1" id="KW-1133">Transmembrane helix</keyword>
<evidence type="ECO:0000313" key="3">
    <source>
        <dbReference type="EMBL" id="EFG47464.1"/>
    </source>
</evidence>
<feature type="transmembrane region" description="Helical" evidence="1">
    <location>
        <begin position="106"/>
        <end position="130"/>
    </location>
</feature>
<keyword evidence="1" id="KW-0812">Transmembrane</keyword>
<dbReference type="OrthoDB" id="4453618at2"/>
<reference evidence="3 4" key="1">
    <citation type="submission" date="2010-04" db="EMBL/GenBank/DDBJ databases">
        <authorList>
            <person name="Qin X."/>
            <person name="Bachman B."/>
            <person name="Battles P."/>
            <person name="Bell A."/>
            <person name="Bess C."/>
            <person name="Bickham C."/>
            <person name="Chaboub L."/>
            <person name="Chen D."/>
            <person name="Coyle M."/>
            <person name="Deiros D.R."/>
            <person name="Dinh H."/>
            <person name="Forbes L."/>
            <person name="Fowler G."/>
            <person name="Francisco L."/>
            <person name="Fu Q."/>
            <person name="Gubbala S."/>
            <person name="Hale W."/>
            <person name="Han Y."/>
            <person name="Hemphill L."/>
            <person name="Highlander S.K."/>
            <person name="Hirani K."/>
            <person name="Hogues M."/>
            <person name="Jackson L."/>
            <person name="Jakkamsetti A."/>
            <person name="Javaid M."/>
            <person name="Jiang H."/>
            <person name="Korchina V."/>
            <person name="Kovar C."/>
            <person name="Lara F."/>
            <person name="Lee S."/>
            <person name="Mata R."/>
            <person name="Mathew T."/>
            <person name="Moen C."/>
            <person name="Morales K."/>
            <person name="Munidasa M."/>
            <person name="Nazareth L."/>
            <person name="Ngo R."/>
            <person name="Nguyen L."/>
            <person name="Okwuonu G."/>
            <person name="Ongeri F."/>
            <person name="Patil S."/>
            <person name="Petrosino J."/>
            <person name="Pham C."/>
            <person name="Pham P."/>
            <person name="Pu L.-L."/>
            <person name="Puazo M."/>
            <person name="Raj R."/>
            <person name="Reid J."/>
            <person name="Rouhana J."/>
            <person name="Saada N."/>
            <person name="Shang Y."/>
            <person name="Simmons D."/>
            <person name="Thornton R."/>
            <person name="Warren J."/>
            <person name="Weissenberger G."/>
            <person name="Zhang J."/>
            <person name="Zhang L."/>
            <person name="Zhou C."/>
            <person name="Zhu D."/>
            <person name="Muzny D."/>
            <person name="Worley K."/>
            <person name="Gibbs R."/>
        </authorList>
    </citation>
    <scope>NUCLEOTIDE SEQUENCE [LARGE SCALE GENOMIC DNA]</scope>
    <source>
        <strain evidence="3 4">ATCC 49030</strain>
    </source>
</reference>
<dbReference type="AlphaFoldDB" id="D4YMP9"/>
<organism evidence="3 4">
    <name type="scientific">Brevibacterium mcbrellneri ATCC 49030</name>
    <dbReference type="NCBI Taxonomy" id="585530"/>
    <lineage>
        <taxon>Bacteria</taxon>
        <taxon>Bacillati</taxon>
        <taxon>Actinomycetota</taxon>
        <taxon>Actinomycetes</taxon>
        <taxon>Micrococcales</taxon>
        <taxon>Brevibacteriaceae</taxon>
        <taxon>Brevibacterium</taxon>
    </lineage>
</organism>
<keyword evidence="4" id="KW-1185">Reference proteome</keyword>
<dbReference type="GO" id="GO:0004175">
    <property type="term" value="F:endopeptidase activity"/>
    <property type="evidence" value="ECO:0007669"/>
    <property type="project" value="UniProtKB-ARBA"/>
</dbReference>
<sequence>MKADRSRWGTELALIAAVSLGQSAIYAIVRLVDISTRGPISDAQAKLNTSESIRPLFDLLYQLLGIGFAVVPVALALWLMARDKDTAPSAPSLRTRMGWPGNLRGWLVHILWGAGLFAVIGVGTLGVYFLGRTLGITAQITPNNLNAYWWTVPVLILHAIKNGVLEEVLLLGYATDRLHKMRISPWVAIISLALFRGSYHLYQGIGPFVGNVLMGLLFGYLYFFGPRSIRGSVMPFVWAHTFIDVVGFTAPGILQAVDA</sequence>
<dbReference type="GO" id="GO:0006508">
    <property type="term" value="P:proteolysis"/>
    <property type="evidence" value="ECO:0007669"/>
    <property type="project" value="UniProtKB-KW"/>
</dbReference>